<protein>
    <submittedName>
        <fullName evidence="4">Proline dehydrogenase</fullName>
    </submittedName>
</protein>
<dbReference type="InterPro" id="IPR051338">
    <property type="entry name" value="NodU/CmcH_Carbamoyltrnsfr"/>
</dbReference>
<evidence type="ECO:0000259" key="3">
    <source>
        <dbReference type="Pfam" id="PF16861"/>
    </source>
</evidence>
<dbReference type="RefSeq" id="WP_017336639.1">
    <property type="nucleotide sequence ID" value="NZ_CP010945.1"/>
</dbReference>
<dbReference type="Pfam" id="PF16861">
    <property type="entry name" value="Carbam_trans_C"/>
    <property type="match status" value="1"/>
</dbReference>
<feature type="domain" description="Carbamoyltransferase C-terminal" evidence="3">
    <location>
        <begin position="351"/>
        <end position="513"/>
    </location>
</feature>
<evidence type="ECO:0000259" key="2">
    <source>
        <dbReference type="Pfam" id="PF02543"/>
    </source>
</evidence>
<accession>A0A0K1QMU2</accession>
<gene>
    <name evidence="4" type="ORF">B723_10260</name>
</gene>
<dbReference type="PANTHER" id="PTHR34847">
    <property type="entry name" value="NODULATION PROTEIN U"/>
    <property type="match status" value="1"/>
</dbReference>
<dbReference type="Proteomes" id="UP000017175">
    <property type="component" value="Chromosome"/>
</dbReference>
<dbReference type="InterPro" id="IPR031730">
    <property type="entry name" value="Carbam_trans_C"/>
</dbReference>
<dbReference type="OrthoDB" id="9780777at2"/>
<evidence type="ECO:0000256" key="1">
    <source>
        <dbReference type="ARBA" id="ARBA00006129"/>
    </source>
</evidence>
<evidence type="ECO:0000313" key="4">
    <source>
        <dbReference type="EMBL" id="AKV06765.1"/>
    </source>
</evidence>
<proteinExistence type="inferred from homology"/>
<dbReference type="EMBL" id="CP010945">
    <property type="protein sequence ID" value="AKV06765.1"/>
    <property type="molecule type" value="Genomic_DNA"/>
</dbReference>
<dbReference type="PANTHER" id="PTHR34847:SF1">
    <property type="entry name" value="NODULATION PROTEIN U"/>
    <property type="match status" value="1"/>
</dbReference>
<dbReference type="Pfam" id="PF02543">
    <property type="entry name" value="Carbam_trans_N"/>
    <property type="match status" value="1"/>
</dbReference>
<dbReference type="Gene3D" id="3.90.870.20">
    <property type="entry name" value="Carbamoyltransferase, C-terminal domain"/>
    <property type="match status" value="1"/>
</dbReference>
<dbReference type="InterPro" id="IPR003696">
    <property type="entry name" value="Carbtransf_dom"/>
</dbReference>
<sequence>MKILGINTGHDGHVCLIENGKLVFSYESEKNGGNRYAPLSLSSAIIHAVQNIEDLDAIAVSGWAEGIDPRNHPTEGGYLGLNIEQTTCNFGAKNIAWINCSHEISHILASYALSPYADTTSCYVLLWEGFIGNFYKINPDMTIQTIGNIMQGPGLRYAFAYGLADPTFNLKKGYCRLGDAGKMMALAAFGKNGEPDAFESKVIDYITNCNSAIDTLNKLDLKDSGYYNIGVNTTKFCNLARKLSDKLFNEFYDFISANITEKLPLLVAGGCGLNCEWNKKWETSELFEGVFVPPCTNDTGVGIGASAIAQHLLTGKSKLEWSVYSGQSFIFNHAKKSSFSSSPLVLERVCKALLAGEIICWVQGNCEIGPRALGNRSIIAAPFSVNTTEKLNSIKKREHYRPVAPICIEEDAKLYFENCIQSKFMLSFHHVIDKRLKAITHIDGTARVQTVSLQDNIKMYELLLEFKKQSGVSVLCNTSLNFKGKGFINTFSDLELFCSTNNISTFVVDNMMYHTKRREQ</sequence>
<dbReference type="Gene3D" id="3.30.420.40">
    <property type="match status" value="1"/>
</dbReference>
<reference evidence="4 5" key="1">
    <citation type="journal article" date="2012" name="J. Bacteriol.">
        <title>Draft genome sequence of the cyanide-utilizing bacterium Pseudomonas fluorescens strain NCIMB 11764.</title>
        <authorList>
            <person name="Vilo C.A."/>
            <person name="Benedik M.J."/>
            <person name="Kunz D.A."/>
            <person name="Dong Q."/>
        </authorList>
    </citation>
    <scope>NUCLEOTIDE SEQUENCE [LARGE SCALE GENOMIC DNA]</scope>
    <source>
        <strain evidence="4 5">NCIMB 11764</strain>
    </source>
</reference>
<comment type="similarity">
    <text evidence="1">Belongs to the NodU/CmcH family.</text>
</comment>
<name>A0A0K1QMU2_PSEFL</name>
<dbReference type="GO" id="GO:0003824">
    <property type="term" value="F:catalytic activity"/>
    <property type="evidence" value="ECO:0007669"/>
    <property type="project" value="InterPro"/>
</dbReference>
<evidence type="ECO:0000313" key="5">
    <source>
        <dbReference type="Proteomes" id="UP000017175"/>
    </source>
</evidence>
<organism evidence="4 5">
    <name type="scientific">Pseudomonas fluorescens NCIMB 11764</name>
    <dbReference type="NCBI Taxonomy" id="1221522"/>
    <lineage>
        <taxon>Bacteria</taxon>
        <taxon>Pseudomonadati</taxon>
        <taxon>Pseudomonadota</taxon>
        <taxon>Gammaproteobacteria</taxon>
        <taxon>Pseudomonadales</taxon>
        <taxon>Pseudomonadaceae</taxon>
        <taxon>Pseudomonas</taxon>
    </lineage>
</organism>
<feature type="domain" description="Carbamoyltransferase" evidence="2">
    <location>
        <begin position="101"/>
        <end position="306"/>
    </location>
</feature>
<dbReference type="InterPro" id="IPR038152">
    <property type="entry name" value="Carbam_trans_C_sf"/>
</dbReference>
<dbReference type="AlphaFoldDB" id="A0A0K1QMU2"/>
<dbReference type="eggNOG" id="COG2192">
    <property type="taxonomic scope" value="Bacteria"/>
</dbReference>